<dbReference type="EMBL" id="JAAQTL010000001">
    <property type="protein sequence ID" value="NID16448.1"/>
    <property type="molecule type" value="Genomic_DNA"/>
</dbReference>
<name>A0A7X5QW00_9GAMM</name>
<dbReference type="RefSeq" id="WP_166700083.1">
    <property type="nucleotide sequence ID" value="NZ_JAAQTL010000001.1"/>
</dbReference>
<keyword evidence="3" id="KW-1185">Reference proteome</keyword>
<organism evidence="2 3">
    <name type="scientific">Luteibacter yeojuensis</name>
    <dbReference type="NCBI Taxonomy" id="345309"/>
    <lineage>
        <taxon>Bacteria</taxon>
        <taxon>Pseudomonadati</taxon>
        <taxon>Pseudomonadota</taxon>
        <taxon>Gammaproteobacteria</taxon>
        <taxon>Lysobacterales</taxon>
        <taxon>Rhodanobacteraceae</taxon>
        <taxon>Luteibacter</taxon>
    </lineage>
</organism>
<feature type="chain" id="PRO_5030578785" evidence="1">
    <location>
        <begin position="21"/>
        <end position="115"/>
    </location>
</feature>
<evidence type="ECO:0000313" key="2">
    <source>
        <dbReference type="EMBL" id="NID16448.1"/>
    </source>
</evidence>
<protein>
    <submittedName>
        <fullName evidence="2">DUF2946 domain-containing protein</fullName>
    </submittedName>
</protein>
<dbReference type="AlphaFoldDB" id="A0A7X5QW00"/>
<evidence type="ECO:0000256" key="1">
    <source>
        <dbReference type="SAM" id="SignalP"/>
    </source>
</evidence>
<evidence type="ECO:0000313" key="3">
    <source>
        <dbReference type="Proteomes" id="UP000518878"/>
    </source>
</evidence>
<sequence length="115" mass="11602">MALVAVWLTVLAPTVSRSLAAFGPTPMPTGMSMPMHHHAMADMPARHDSHGAADCGDACGYCTLFTQLPGMAGSFFVGQALAPASHAPAAAPTCRAGPATCLVYAPARGPPSAQA</sequence>
<gene>
    <name evidence="2" type="ORF">HBF32_13340</name>
</gene>
<feature type="signal peptide" evidence="1">
    <location>
        <begin position="1"/>
        <end position="20"/>
    </location>
</feature>
<dbReference type="Pfam" id="PF11162">
    <property type="entry name" value="DUF2946"/>
    <property type="match status" value="1"/>
</dbReference>
<reference evidence="2 3" key="1">
    <citation type="journal article" date="2006" name="Int. J. Syst. Evol. Microbiol.">
        <title>Dyella yeojuensis sp. nov., isolated from greenhouse soil in Korea.</title>
        <authorList>
            <person name="Kim B.Y."/>
            <person name="Weon H.Y."/>
            <person name="Lee K.H."/>
            <person name="Seok S.J."/>
            <person name="Kwon S.W."/>
            <person name="Go S.J."/>
            <person name="Stackebrandt E."/>
        </authorList>
    </citation>
    <scope>NUCLEOTIDE SEQUENCE [LARGE SCALE GENOMIC DNA]</scope>
    <source>
        <strain evidence="2 3">DSM 17673</strain>
    </source>
</reference>
<keyword evidence="1" id="KW-0732">Signal</keyword>
<accession>A0A7X5QW00</accession>
<dbReference type="Proteomes" id="UP000518878">
    <property type="component" value="Unassembled WGS sequence"/>
</dbReference>
<proteinExistence type="predicted"/>
<dbReference type="InterPro" id="IPR021333">
    <property type="entry name" value="DUF2946"/>
</dbReference>
<comment type="caution">
    <text evidence="2">The sequence shown here is derived from an EMBL/GenBank/DDBJ whole genome shotgun (WGS) entry which is preliminary data.</text>
</comment>